<dbReference type="Proteomes" id="UP000007129">
    <property type="component" value="Unassembled WGS sequence"/>
</dbReference>
<dbReference type="HOGENOM" id="CLU_1839896_0_0_1"/>
<dbReference type="AlphaFoldDB" id="K2SJF3"/>
<evidence type="ECO:0000313" key="2">
    <source>
        <dbReference type="Proteomes" id="UP000007129"/>
    </source>
</evidence>
<comment type="caution">
    <text evidence="1">The sequence shown here is derived from an EMBL/GenBank/DDBJ whole genome shotgun (WGS) entry which is preliminary data.</text>
</comment>
<accession>K2SJF3</accession>
<organism evidence="1 2">
    <name type="scientific">Macrophomina phaseolina (strain MS6)</name>
    <name type="common">Charcoal rot fungus</name>
    <dbReference type="NCBI Taxonomy" id="1126212"/>
    <lineage>
        <taxon>Eukaryota</taxon>
        <taxon>Fungi</taxon>
        <taxon>Dikarya</taxon>
        <taxon>Ascomycota</taxon>
        <taxon>Pezizomycotina</taxon>
        <taxon>Dothideomycetes</taxon>
        <taxon>Dothideomycetes incertae sedis</taxon>
        <taxon>Botryosphaeriales</taxon>
        <taxon>Botryosphaeriaceae</taxon>
        <taxon>Macrophomina</taxon>
    </lineage>
</organism>
<dbReference type="InParanoid" id="K2SJF3"/>
<proteinExistence type="predicted"/>
<gene>
    <name evidence="1" type="ORF">MPH_05926</name>
</gene>
<name>K2SJF3_MACPH</name>
<reference evidence="1 2" key="1">
    <citation type="journal article" date="2012" name="BMC Genomics">
        <title>Tools to kill: Genome of one of the most destructive plant pathogenic fungi Macrophomina phaseolina.</title>
        <authorList>
            <person name="Islam M.S."/>
            <person name="Haque M.S."/>
            <person name="Islam M.M."/>
            <person name="Emdad E.M."/>
            <person name="Halim A."/>
            <person name="Hossen Q.M.M."/>
            <person name="Hossain M.Z."/>
            <person name="Ahmed B."/>
            <person name="Rahim S."/>
            <person name="Rahman M.S."/>
            <person name="Alam M.M."/>
            <person name="Hou S."/>
            <person name="Wan X."/>
            <person name="Saito J.A."/>
            <person name="Alam M."/>
        </authorList>
    </citation>
    <scope>NUCLEOTIDE SEQUENCE [LARGE SCALE GENOMIC DNA]</scope>
    <source>
        <strain evidence="1 2">MS6</strain>
    </source>
</reference>
<dbReference type="VEuPathDB" id="FungiDB:MPH_05926"/>
<dbReference type="EMBL" id="AHHD01000259">
    <property type="protein sequence ID" value="EKG16945.1"/>
    <property type="molecule type" value="Genomic_DNA"/>
</dbReference>
<protein>
    <submittedName>
        <fullName evidence="1">Uncharacterized protein</fullName>
    </submittedName>
</protein>
<evidence type="ECO:0000313" key="1">
    <source>
        <dbReference type="EMBL" id="EKG16945.1"/>
    </source>
</evidence>
<feature type="non-terminal residue" evidence="1">
    <location>
        <position position="1"/>
    </location>
</feature>
<sequence length="140" mass="15716">TEVHFSQQHLLCAVSGGTVFDPQKLQDHREVLSVEGWLFEHIFLHFHGDVGKSFFWCIRARDGANGIGEVGGGELVCQRCARGCGWFSSRFIVLVDSGSEQKPGYQSSIRIREREDSGVETDTTFSSRIRKKGGESCVWY</sequence>